<dbReference type="Pfam" id="PF00550">
    <property type="entry name" value="PP-binding"/>
    <property type="match status" value="1"/>
</dbReference>
<dbReference type="AlphaFoldDB" id="A0A1U7GSJ5"/>
<dbReference type="InterPro" id="IPR013968">
    <property type="entry name" value="PKS_KR"/>
</dbReference>
<evidence type="ECO:0000256" key="4">
    <source>
        <dbReference type="SAM" id="MobiDB-lite"/>
    </source>
</evidence>
<dbReference type="SMART" id="SM00822">
    <property type="entry name" value="PKS_KR"/>
    <property type="match status" value="1"/>
</dbReference>
<keyword evidence="8" id="KW-1185">Reference proteome</keyword>
<dbReference type="InterPro" id="IPR020806">
    <property type="entry name" value="PKS_PP-bd"/>
</dbReference>
<dbReference type="PROSITE" id="PS50075">
    <property type="entry name" value="CARRIER"/>
    <property type="match status" value="1"/>
</dbReference>
<feature type="compositionally biased region" description="Basic residues" evidence="4">
    <location>
        <begin position="293"/>
        <end position="303"/>
    </location>
</feature>
<dbReference type="GO" id="GO:0004312">
    <property type="term" value="F:fatty acid synthase activity"/>
    <property type="evidence" value="ECO:0007669"/>
    <property type="project" value="TreeGrafter"/>
</dbReference>
<feature type="domain" description="Carrier" evidence="6">
    <location>
        <begin position="193"/>
        <end position="268"/>
    </location>
</feature>
<feature type="non-terminal residue" evidence="7">
    <location>
        <position position="1"/>
    </location>
</feature>
<accession>A0A1U7GSJ5</accession>
<dbReference type="InterPro" id="IPR036736">
    <property type="entry name" value="ACP-like_sf"/>
</dbReference>
<dbReference type="Gene3D" id="1.10.1200.10">
    <property type="entry name" value="ACP-like"/>
    <property type="match status" value="1"/>
</dbReference>
<evidence type="ECO:0000256" key="3">
    <source>
        <dbReference type="ARBA" id="ARBA00022553"/>
    </source>
</evidence>
<dbReference type="InterPro" id="IPR036291">
    <property type="entry name" value="NAD(P)-bd_dom_sf"/>
</dbReference>
<dbReference type="RefSeq" id="WP_143168404.1">
    <property type="nucleotide sequence ID" value="NZ_MRCA01000034.1"/>
</dbReference>
<feature type="compositionally biased region" description="Basic and acidic residues" evidence="4">
    <location>
        <begin position="277"/>
        <end position="289"/>
    </location>
</feature>
<comment type="caution">
    <text evidence="7">The sequence shown here is derived from an EMBL/GenBank/DDBJ whole genome shotgun (WGS) entry which is preliminary data.</text>
</comment>
<keyword evidence="5" id="KW-0472">Membrane</keyword>
<evidence type="ECO:0000256" key="1">
    <source>
        <dbReference type="ARBA" id="ARBA00001957"/>
    </source>
</evidence>
<dbReference type="EMBL" id="MRCA01000034">
    <property type="protein sequence ID" value="OKH10774.1"/>
    <property type="molecule type" value="Genomic_DNA"/>
</dbReference>
<evidence type="ECO:0000256" key="5">
    <source>
        <dbReference type="SAM" id="Phobius"/>
    </source>
</evidence>
<dbReference type="InterPro" id="IPR057326">
    <property type="entry name" value="KR_dom"/>
</dbReference>
<evidence type="ECO:0000313" key="8">
    <source>
        <dbReference type="Proteomes" id="UP000186391"/>
    </source>
</evidence>
<dbReference type="Gene3D" id="3.40.50.720">
    <property type="entry name" value="NAD(P)-binding Rossmann-like Domain"/>
    <property type="match status" value="1"/>
</dbReference>
<dbReference type="PANTHER" id="PTHR43775:SF37">
    <property type="entry name" value="SI:DKEY-61P9.11"/>
    <property type="match status" value="1"/>
</dbReference>
<dbReference type="PROSITE" id="PS00012">
    <property type="entry name" value="PHOSPHOPANTETHEINE"/>
    <property type="match status" value="1"/>
</dbReference>
<dbReference type="FunFam" id="1.10.1200.10:FF:000005">
    <property type="entry name" value="Nonribosomal peptide synthetase 1"/>
    <property type="match status" value="1"/>
</dbReference>
<evidence type="ECO:0000256" key="2">
    <source>
        <dbReference type="ARBA" id="ARBA00022450"/>
    </source>
</evidence>
<feature type="region of interest" description="Disordered" evidence="4">
    <location>
        <begin position="274"/>
        <end position="303"/>
    </location>
</feature>
<dbReference type="Pfam" id="PF08659">
    <property type="entry name" value="KR"/>
    <property type="match status" value="1"/>
</dbReference>
<dbReference type="InterPro" id="IPR006162">
    <property type="entry name" value="Ppantetheine_attach_site"/>
</dbReference>
<dbReference type="Proteomes" id="UP000186391">
    <property type="component" value="Unassembled WGS sequence"/>
</dbReference>
<gene>
    <name evidence="7" type="ORF">NIES592_23980</name>
</gene>
<dbReference type="PANTHER" id="PTHR43775">
    <property type="entry name" value="FATTY ACID SYNTHASE"/>
    <property type="match status" value="1"/>
</dbReference>
<name>A0A1U7GSJ5_9CYAN</name>
<sequence>ASAHSTFGQLNGVFHAAGIVGGKSFAAIDKITKTDCEQQFQAKVYGLIVLEKVLKNTQIDFCLLLSSLSSVLGGLGFVAYSAANNFMDTFVHQHNQNHPVSWISVSWDSWQLETENQQSTSLGASVSEFAFNAQEGVEALQRILNYSQFNHVVVSTGELQARIDQWIDLKSFPQQTNLLSLHPRPDLQNPYVPLTNEIEQKIANIWQEVLGIKDVGLYDNFFELGGDSLLIIQVRNKLLKTLNKNLSIADLFEYSTISALAEYLGEKQVEQPTFQQADKRAKKKEEAMQGKRQLMKQRRKADG</sequence>
<dbReference type="InterPro" id="IPR009081">
    <property type="entry name" value="PP-bd_ACP"/>
</dbReference>
<dbReference type="GO" id="GO:0031177">
    <property type="term" value="F:phosphopantetheine binding"/>
    <property type="evidence" value="ECO:0007669"/>
    <property type="project" value="InterPro"/>
</dbReference>
<reference evidence="7 8" key="1">
    <citation type="submission" date="2016-11" db="EMBL/GenBank/DDBJ databases">
        <title>Draft Genome Sequences of Nine Cyanobacterial Strains from Diverse Habitats.</title>
        <authorList>
            <person name="Zhu T."/>
            <person name="Hou S."/>
            <person name="Lu X."/>
            <person name="Hess W.R."/>
        </authorList>
    </citation>
    <scope>NUCLEOTIDE SEQUENCE [LARGE SCALE GENOMIC DNA]</scope>
    <source>
        <strain evidence="7 8">NIES-592</strain>
    </source>
</reference>
<proteinExistence type="predicted"/>
<dbReference type="SUPFAM" id="SSF51735">
    <property type="entry name" value="NAD(P)-binding Rossmann-fold domains"/>
    <property type="match status" value="1"/>
</dbReference>
<dbReference type="OrthoDB" id="9765680at2"/>
<keyword evidence="3" id="KW-0597">Phosphoprotein</keyword>
<dbReference type="InterPro" id="IPR050091">
    <property type="entry name" value="PKS_NRPS_Biosynth_Enz"/>
</dbReference>
<evidence type="ECO:0000259" key="6">
    <source>
        <dbReference type="PROSITE" id="PS50075"/>
    </source>
</evidence>
<keyword evidence="5" id="KW-1133">Transmembrane helix</keyword>
<keyword evidence="2" id="KW-0596">Phosphopantetheine</keyword>
<dbReference type="GO" id="GO:0006633">
    <property type="term" value="P:fatty acid biosynthetic process"/>
    <property type="evidence" value="ECO:0007669"/>
    <property type="project" value="TreeGrafter"/>
</dbReference>
<evidence type="ECO:0000313" key="7">
    <source>
        <dbReference type="EMBL" id="OKH10774.1"/>
    </source>
</evidence>
<feature type="transmembrane region" description="Helical" evidence="5">
    <location>
        <begin position="61"/>
        <end position="83"/>
    </location>
</feature>
<comment type="cofactor">
    <cofactor evidence="1">
        <name>pantetheine 4'-phosphate</name>
        <dbReference type="ChEBI" id="CHEBI:47942"/>
    </cofactor>
</comment>
<dbReference type="SUPFAM" id="SSF47336">
    <property type="entry name" value="ACP-like"/>
    <property type="match status" value="1"/>
</dbReference>
<organism evidence="7 8">
    <name type="scientific">Fischerella major NIES-592</name>
    <dbReference type="NCBI Taxonomy" id="210994"/>
    <lineage>
        <taxon>Bacteria</taxon>
        <taxon>Bacillati</taxon>
        <taxon>Cyanobacteriota</taxon>
        <taxon>Cyanophyceae</taxon>
        <taxon>Nostocales</taxon>
        <taxon>Hapalosiphonaceae</taxon>
        <taxon>Fischerella</taxon>
    </lineage>
</organism>
<keyword evidence="5" id="KW-0812">Transmembrane</keyword>
<dbReference type="SMART" id="SM00823">
    <property type="entry name" value="PKS_PP"/>
    <property type="match status" value="1"/>
</dbReference>
<protein>
    <submittedName>
        <fullName evidence="7">Polyketide synthase</fullName>
    </submittedName>
</protein>